<keyword evidence="4" id="KW-1133">Transmembrane helix</keyword>
<dbReference type="PROSITE" id="PS00409">
    <property type="entry name" value="PROKAR_NTER_METHYL"/>
    <property type="match status" value="1"/>
</dbReference>
<dbReference type="EMBL" id="JAYDYW010000013">
    <property type="protein sequence ID" value="MEE1675480.1"/>
    <property type="molecule type" value="Genomic_DNA"/>
</dbReference>
<dbReference type="SUPFAM" id="SSF54523">
    <property type="entry name" value="Pili subunits"/>
    <property type="match status" value="1"/>
</dbReference>
<keyword evidence="2" id="KW-0488">Methylation</keyword>
<keyword evidence="4" id="KW-0472">Membrane</keyword>
<dbReference type="RefSeq" id="WP_329776362.1">
    <property type="nucleotide sequence ID" value="NZ_JAYDYW010000013.1"/>
</dbReference>
<evidence type="ECO:0000313" key="5">
    <source>
        <dbReference type="EMBL" id="MEE1675480.1"/>
    </source>
</evidence>
<dbReference type="InterPro" id="IPR001082">
    <property type="entry name" value="Pilin"/>
</dbReference>
<reference evidence="5 6" key="2">
    <citation type="submission" date="2023-12" db="EMBL/GenBank/DDBJ databases">
        <authorList>
            <consortium name="Cladostephus spongiosus"/>
            <person name="Lorente B."/>
            <person name="Cabral C."/>
            <person name="Frias J."/>
            <person name="Faria J."/>
            <person name="Toubarro D."/>
        </authorList>
    </citation>
    <scope>NUCLEOTIDE SEQUENCE [LARGE SCALE GENOMIC DNA]</scope>
    <source>
        <strain evidence="5 6">ZMCS4</strain>
    </source>
</reference>
<dbReference type="PANTHER" id="PTHR30093:SF34">
    <property type="entry name" value="PREPILIN PEPTIDASE-DEPENDENT PROTEIN D"/>
    <property type="match status" value="1"/>
</dbReference>
<dbReference type="Pfam" id="PF07963">
    <property type="entry name" value="N_methyl"/>
    <property type="match status" value="1"/>
</dbReference>
<feature type="transmembrane region" description="Helical" evidence="4">
    <location>
        <begin position="20"/>
        <end position="41"/>
    </location>
</feature>
<reference evidence="6" key="1">
    <citation type="submission" date="2023-07" db="EMBL/GenBank/DDBJ databases">
        <title>Draft genome sequence of Agarivorans aestuarii strain ZMCS4, a CAZymes producing bacteria isolated from the marine brown algae Clodostephus spongiosus.</title>
        <authorList>
            <person name="Lorente B."/>
            <person name="Cabral C."/>
            <person name="Frias J."/>
            <person name="Faria J."/>
            <person name="Toubarro D."/>
        </authorList>
    </citation>
    <scope>NUCLEOTIDE SEQUENCE [LARGE SCALE GENOMIC DNA]</scope>
    <source>
        <strain evidence="6">ZMCS4</strain>
    </source>
</reference>
<evidence type="ECO:0000256" key="1">
    <source>
        <dbReference type="ARBA" id="ARBA00005233"/>
    </source>
</evidence>
<keyword evidence="6" id="KW-1185">Reference proteome</keyword>
<protein>
    <submittedName>
        <fullName evidence="5">Prepilin-type N-terminal cleavage/methylation domain-containing protein</fullName>
    </submittedName>
</protein>
<evidence type="ECO:0000313" key="6">
    <source>
        <dbReference type="Proteomes" id="UP001310248"/>
    </source>
</evidence>
<organism evidence="5 6">
    <name type="scientific">Agarivorans aestuarii</name>
    <dbReference type="NCBI Taxonomy" id="1563703"/>
    <lineage>
        <taxon>Bacteria</taxon>
        <taxon>Pseudomonadati</taxon>
        <taxon>Pseudomonadota</taxon>
        <taxon>Gammaproteobacteria</taxon>
        <taxon>Alteromonadales</taxon>
        <taxon>Alteromonadaceae</taxon>
        <taxon>Agarivorans</taxon>
    </lineage>
</organism>
<comment type="caution">
    <text evidence="5">The sequence shown here is derived from an EMBL/GenBank/DDBJ whole genome shotgun (WGS) entry which is preliminary data.</text>
</comment>
<dbReference type="Pfam" id="PF00114">
    <property type="entry name" value="Pilin"/>
    <property type="match status" value="1"/>
</dbReference>
<sequence>MKTIQNLQAKAANKQAGFTLIELMIVVAIVAILAAVALPAYQTYTDRAKFSETIAAAAPAKTAFEVCWQSNATYDSGSPDSTVLSNCAAAANNAGSSASGADNVTSVTAAVVSDEAVITATSNLDSGTIISATYTITADPQESGQVLWERAGTCVSAGFC</sequence>
<comment type="similarity">
    <text evidence="1 3">Belongs to the N-Me-Phe pilin family.</text>
</comment>
<accession>A0ABU7G8A1</accession>
<keyword evidence="3" id="KW-0281">Fimbrium</keyword>
<proteinExistence type="inferred from homology"/>
<evidence type="ECO:0000256" key="4">
    <source>
        <dbReference type="SAM" id="Phobius"/>
    </source>
</evidence>
<evidence type="ECO:0000256" key="3">
    <source>
        <dbReference type="RuleBase" id="RU000389"/>
    </source>
</evidence>
<evidence type="ECO:0000256" key="2">
    <source>
        <dbReference type="ARBA" id="ARBA00022481"/>
    </source>
</evidence>
<dbReference type="InterPro" id="IPR045584">
    <property type="entry name" value="Pilin-like"/>
</dbReference>
<dbReference type="Gene3D" id="3.30.700.10">
    <property type="entry name" value="Glycoprotein, Type 4 Pilin"/>
    <property type="match status" value="1"/>
</dbReference>
<dbReference type="InterPro" id="IPR012902">
    <property type="entry name" value="N_methyl_site"/>
</dbReference>
<dbReference type="NCBIfam" id="TIGR02532">
    <property type="entry name" value="IV_pilin_GFxxxE"/>
    <property type="match status" value="1"/>
</dbReference>
<keyword evidence="4" id="KW-0812">Transmembrane</keyword>
<dbReference type="Proteomes" id="UP001310248">
    <property type="component" value="Unassembled WGS sequence"/>
</dbReference>
<name>A0ABU7G8A1_9ALTE</name>
<dbReference type="PANTHER" id="PTHR30093">
    <property type="entry name" value="GENERAL SECRETION PATHWAY PROTEIN G"/>
    <property type="match status" value="1"/>
</dbReference>
<gene>
    <name evidence="5" type="ORF">SNR37_000806</name>
</gene>